<evidence type="ECO:0000313" key="2">
    <source>
        <dbReference type="EMBL" id="WND03257.1"/>
    </source>
</evidence>
<dbReference type="Gene3D" id="2.60.40.420">
    <property type="entry name" value="Cupredoxins - blue copper proteins"/>
    <property type="match status" value="1"/>
</dbReference>
<dbReference type="InterPro" id="IPR008972">
    <property type="entry name" value="Cupredoxin"/>
</dbReference>
<keyword evidence="3" id="KW-1185">Reference proteome</keyword>
<dbReference type="Proteomes" id="UP001268683">
    <property type="component" value="Chromosome"/>
</dbReference>
<protein>
    <recommendedName>
        <fullName evidence="4">Methylamine utilization protein</fullName>
    </recommendedName>
</protein>
<dbReference type="KEGG" id="tmk:QGN29_02595"/>
<evidence type="ECO:0008006" key="4">
    <source>
        <dbReference type="Google" id="ProtNLM"/>
    </source>
</evidence>
<dbReference type="AlphaFoldDB" id="A0AA52ED50"/>
<proteinExistence type="predicted"/>
<sequence>MRQVFISFLLLFSIVSSAEDLTVRVTGADQKALPHSVVSLKPLSGQEFSRVDLKKDMTQQQSLFTPFILAVQKGQKVQFPNKDPFRHHVYSFSKAKSFELRLYGEDEEKHVVFEKAGVVALGCNIHDNMLAFVYVTEDPVYQKTNAEGSTSFKGLPEGDYEMTVWHVDQKSRKPYKKMITVNKQLQALSVEITIKKRRQIQKKRNASGGIY</sequence>
<dbReference type="SUPFAM" id="SSF49503">
    <property type="entry name" value="Cupredoxins"/>
    <property type="match status" value="1"/>
</dbReference>
<evidence type="ECO:0000313" key="3">
    <source>
        <dbReference type="Proteomes" id="UP001268683"/>
    </source>
</evidence>
<accession>A0AA52ED50</accession>
<dbReference type="RefSeq" id="WP_310799110.1">
    <property type="nucleotide sequence ID" value="NZ_CP123872.1"/>
</dbReference>
<name>A0AA52ED50_9PROT</name>
<feature type="chain" id="PRO_5041447005" description="Methylamine utilization protein" evidence="1">
    <location>
        <begin position="19"/>
        <end position="211"/>
    </location>
</feature>
<organism evidence="2 3">
    <name type="scientific">Temperatibacter marinus</name>
    <dbReference type="NCBI Taxonomy" id="1456591"/>
    <lineage>
        <taxon>Bacteria</taxon>
        <taxon>Pseudomonadati</taxon>
        <taxon>Pseudomonadota</taxon>
        <taxon>Alphaproteobacteria</taxon>
        <taxon>Kordiimonadales</taxon>
        <taxon>Temperatibacteraceae</taxon>
        <taxon>Temperatibacter</taxon>
    </lineage>
</organism>
<evidence type="ECO:0000256" key="1">
    <source>
        <dbReference type="SAM" id="SignalP"/>
    </source>
</evidence>
<feature type="signal peptide" evidence="1">
    <location>
        <begin position="1"/>
        <end position="18"/>
    </location>
</feature>
<dbReference type="EMBL" id="CP123872">
    <property type="protein sequence ID" value="WND03257.1"/>
    <property type="molecule type" value="Genomic_DNA"/>
</dbReference>
<keyword evidence="1" id="KW-0732">Signal</keyword>
<reference evidence="2" key="1">
    <citation type="submission" date="2023-04" db="EMBL/GenBank/DDBJ databases">
        <title>Complete genome sequence of Temperatibacter marinus.</title>
        <authorList>
            <person name="Rong J.-C."/>
            <person name="Yi M.-L."/>
            <person name="Zhao Q."/>
        </authorList>
    </citation>
    <scope>NUCLEOTIDE SEQUENCE</scope>
    <source>
        <strain evidence="2">NBRC 110045</strain>
    </source>
</reference>
<gene>
    <name evidence="2" type="ORF">QGN29_02595</name>
</gene>